<dbReference type="EMBL" id="CP002683">
    <property type="protein sequence ID" value="AEH45830.1"/>
    <property type="molecule type" value="Genomic_DNA"/>
</dbReference>
<proteinExistence type="predicted"/>
<gene>
    <name evidence="1" type="ordered locus">Thein_1976</name>
</gene>
<organism evidence="1 2">
    <name type="scientific">Thermodesulfatator indicus (strain DSM 15286 / JCM 11887 / CIR29812)</name>
    <dbReference type="NCBI Taxonomy" id="667014"/>
    <lineage>
        <taxon>Bacteria</taxon>
        <taxon>Pseudomonadati</taxon>
        <taxon>Thermodesulfobacteriota</taxon>
        <taxon>Thermodesulfobacteria</taxon>
        <taxon>Thermodesulfobacteriales</taxon>
        <taxon>Thermodesulfatatoraceae</taxon>
        <taxon>Thermodesulfatator</taxon>
    </lineage>
</organism>
<protein>
    <submittedName>
        <fullName evidence="1">Uncharacterized protein</fullName>
    </submittedName>
</protein>
<name>F8ACQ1_THEID</name>
<keyword evidence="2" id="KW-1185">Reference proteome</keyword>
<dbReference type="PaxDb" id="667014-Thein_1976"/>
<dbReference type="KEGG" id="tid:Thein_1976"/>
<evidence type="ECO:0000313" key="1">
    <source>
        <dbReference type="EMBL" id="AEH45830.1"/>
    </source>
</evidence>
<reference evidence="2" key="1">
    <citation type="submission" date="2011-04" db="EMBL/GenBank/DDBJ databases">
        <title>The complete genome of Thermodesulfatator indicus DSM 15286.</title>
        <authorList>
            <person name="Lucas S."/>
            <person name="Copeland A."/>
            <person name="Lapidus A."/>
            <person name="Bruce D."/>
            <person name="Goodwin L."/>
            <person name="Pitluck S."/>
            <person name="Peters L."/>
            <person name="Kyrpides N."/>
            <person name="Mavromatis K."/>
            <person name="Pagani I."/>
            <person name="Ivanova N."/>
            <person name="Saunders L."/>
            <person name="Detter J.C."/>
            <person name="Tapia R."/>
            <person name="Han C."/>
            <person name="Land M."/>
            <person name="Hauser L."/>
            <person name="Markowitz V."/>
            <person name="Cheng J.-F."/>
            <person name="Hugenholtz P."/>
            <person name="Woyke T."/>
            <person name="Wu D."/>
            <person name="Spring S."/>
            <person name="Schroeder M."/>
            <person name="Brambilla E."/>
            <person name="Klenk H.-P."/>
            <person name="Eisen J.A."/>
        </authorList>
    </citation>
    <scope>NUCLEOTIDE SEQUENCE [LARGE SCALE GENOMIC DNA]</scope>
    <source>
        <strain evidence="2">DSM 15286 / JCM 11887 / CIR29812</strain>
    </source>
</reference>
<evidence type="ECO:0000313" key="2">
    <source>
        <dbReference type="Proteomes" id="UP000006793"/>
    </source>
</evidence>
<dbReference type="STRING" id="667014.Thein_1976"/>
<dbReference type="Proteomes" id="UP000006793">
    <property type="component" value="Chromosome"/>
</dbReference>
<dbReference type="RefSeq" id="WP_013908569.1">
    <property type="nucleotide sequence ID" value="NC_015681.1"/>
</dbReference>
<reference evidence="1 2" key="2">
    <citation type="journal article" date="2012" name="Stand. Genomic Sci.">
        <title>Complete genome sequence of the thermophilic sulfate-reducing ocean bacterium Thermodesulfatator indicus type strain (CIR29812(T)).</title>
        <authorList>
            <person name="Anderson I."/>
            <person name="Saunders E."/>
            <person name="Lapidus A."/>
            <person name="Nolan M."/>
            <person name="Lucas S."/>
            <person name="Tice H."/>
            <person name="Del Rio T.G."/>
            <person name="Cheng J.F."/>
            <person name="Han C."/>
            <person name="Tapia R."/>
            <person name="Goodwin L.A."/>
            <person name="Pitluck S."/>
            <person name="Liolios K."/>
            <person name="Mavromatis K."/>
            <person name="Pagani I."/>
            <person name="Ivanova N."/>
            <person name="Mikhailova N."/>
            <person name="Pati A."/>
            <person name="Chen A."/>
            <person name="Palaniappan K."/>
            <person name="Land M."/>
            <person name="Hauser L."/>
            <person name="Jeffries C.D."/>
            <person name="Chang Y.J."/>
            <person name="Brambilla E.M."/>
            <person name="Rohde M."/>
            <person name="Spring S."/>
            <person name="Goker M."/>
            <person name="Detter J.C."/>
            <person name="Woyke T."/>
            <person name="Bristow J."/>
            <person name="Eisen J.A."/>
            <person name="Markowitz V."/>
            <person name="Hugenholtz P."/>
            <person name="Kyrpides N.C."/>
            <person name="Klenk H.P."/>
        </authorList>
    </citation>
    <scope>NUCLEOTIDE SEQUENCE [LARGE SCALE GENOMIC DNA]</scope>
    <source>
        <strain evidence="2">DSM 15286 / JCM 11887 / CIR29812</strain>
    </source>
</reference>
<sequence length="110" mass="12183">MSIENAIAQTISLGEARVNLAEKVALVNEIALALELSMSHLARACILIKEEIEPVYGREVADRIYEICGLDDGRKLAEYIGRFGSLSPQKRREVIRSMARATIKELGLGR</sequence>
<accession>F8ACQ1</accession>
<dbReference type="HOGENOM" id="CLU_2169883_0_0_0"/>
<dbReference type="AlphaFoldDB" id="F8ACQ1"/>
<dbReference type="InParanoid" id="F8ACQ1"/>